<dbReference type="Proteomes" id="UP001516662">
    <property type="component" value="Unassembled WGS sequence"/>
</dbReference>
<dbReference type="RefSeq" id="WP_193537217.1">
    <property type="nucleotide sequence ID" value="NZ_JADCLJ010000020.1"/>
</dbReference>
<evidence type="ECO:0000313" key="2">
    <source>
        <dbReference type="Proteomes" id="UP001516662"/>
    </source>
</evidence>
<organism evidence="1 2">
    <name type="scientific">Litchfieldia luteola</name>
    <dbReference type="NCBI Taxonomy" id="682179"/>
    <lineage>
        <taxon>Bacteria</taxon>
        <taxon>Bacillati</taxon>
        <taxon>Bacillota</taxon>
        <taxon>Bacilli</taxon>
        <taxon>Bacillales</taxon>
        <taxon>Bacillaceae</taxon>
        <taxon>Litchfieldia</taxon>
    </lineage>
</organism>
<protein>
    <submittedName>
        <fullName evidence="1">Uncharacterized protein</fullName>
    </submittedName>
</protein>
<gene>
    <name evidence="1" type="ORF">IMZ08_13290</name>
</gene>
<sequence length="96" mass="11720">MNHTTVAILKDLYEKQQNKLWKPSIETYGLQEKSQTMKIKEIMFHIFELEKLGFVQFDRTPCQQQCIPYHPFYRNNCISIWWEEIKITYKGIEFLK</sequence>
<comment type="caution">
    <text evidence="1">The sequence shown here is derived from an EMBL/GenBank/DDBJ whole genome shotgun (WGS) entry which is preliminary data.</text>
</comment>
<name>A0ABR9QKK0_9BACI</name>
<keyword evidence="2" id="KW-1185">Reference proteome</keyword>
<proteinExistence type="predicted"/>
<accession>A0ABR9QKK0</accession>
<evidence type="ECO:0000313" key="1">
    <source>
        <dbReference type="EMBL" id="MBE4909037.1"/>
    </source>
</evidence>
<reference evidence="1 2" key="1">
    <citation type="submission" date="2020-10" db="EMBL/GenBank/DDBJ databases">
        <title>Bacillus sp. HD4P25, an endophyte from a halophyte.</title>
        <authorList>
            <person name="Sun J.-Q."/>
        </authorList>
    </citation>
    <scope>NUCLEOTIDE SEQUENCE [LARGE SCALE GENOMIC DNA]</scope>
    <source>
        <strain evidence="1 2">YIM 93174</strain>
    </source>
</reference>
<dbReference type="EMBL" id="JADCLJ010000020">
    <property type="protein sequence ID" value="MBE4909037.1"/>
    <property type="molecule type" value="Genomic_DNA"/>
</dbReference>